<comment type="function">
    <text evidence="9">Essential component of the vacuolar proton pump (V-ATPase), a multimeric enzyme that catalyzes the translocation of protons across the membranes. Required for assembly and activity of the V-ATPase.</text>
</comment>
<dbReference type="VEuPathDB" id="FungiDB:GVI51_F05929"/>
<dbReference type="Proteomes" id="UP000054886">
    <property type="component" value="Unassembled WGS sequence"/>
</dbReference>
<keyword evidence="3 9" id="KW-0813">Transport</keyword>
<accession>A0A0W0EKP2</accession>
<keyword evidence="4 9" id="KW-0812">Transmembrane</keyword>
<keyword evidence="6 9" id="KW-1133">Transmembrane helix</keyword>
<feature type="transmembrane region" description="Helical" evidence="9">
    <location>
        <begin position="848"/>
        <end position="871"/>
    </location>
</feature>
<feature type="transmembrane region" description="Helical" evidence="9">
    <location>
        <begin position="499"/>
        <end position="522"/>
    </location>
</feature>
<evidence type="ECO:0000256" key="6">
    <source>
        <dbReference type="ARBA" id="ARBA00022989"/>
    </source>
</evidence>
<sequence>MAKHEAIYRSADMTYIQLYIPQEIVREVVCLLGKLGNVMFRDLNSDLSAFQRGYVARLRRLEDVGRSVDYMKRVSEKHREATARYMPQLFEDEELDDLEFNATNDNPGSNTGDDNESLLSQQNLDNLVRPSRRVNPHALFPQLLRSLEVHSMDTINDIIHEITEFESRVKQLDDSLESLRDKLNVLIEKRHIVFECSRYIKFNPGILGRISNSNDANVSGSQLDVTDFTALPEEANDNLSDFSFDIDEDTAEDNQNNNNDDDILMLEQGFHNKFMIAGAIRRDKVMILNRILWRLLRGNLFFQNFPVEKPMMENGELVEKDCFLIFTHGDTLSAKIKRVVDSLGGSMISLDQISQQTIQELNDRISDLEQVLESTERTLHTELLLINDQLPVWHAVFRRETYIYATLNLFRQETQGLVAEGWIPYEELQTLKNTLKDYSESIGSEYTTVISVIITNRSPPTYHRVNKFTQAFQSIVDAYGIATYKEINPGLATVVTFPFMFAIMFGDAGHGFIVLLIALYLVMNERKFDNMKREEMFDMAYTGRYVLLLMGAFSIYTGLMYNDIFSRSMTLFSSGWEWPTTFKKGETLEAKQVGTYAFGLDWAWHGTENNLIFTNSYKMKLSILMGFIHMSYSYMFSYINYRHRKSRVDIIGNFIPGLIFMQSIFGYLSWAIVFKWSKDWIKDGKPAPGLLNMLINMFLAPGTIDEQLYSGQAVLQTILLLAALVCVPWLLLYKPLMLRKQHANGETNYSSLQHPTADDTMTSESIIDNEVVITDFDTDESESHGFNFGDVMIHQVIHTIEFCLNCISHTASYLRLWALSLAHAQLSTVLWNMTIANSFSSKDPGSPLAVFMVVFLFAFWFILTVAVLVLMEGTSAMLHALRLHWVEAMSKFFEGNGYAYEPFSFDLLTE</sequence>
<evidence type="ECO:0000256" key="8">
    <source>
        <dbReference type="ARBA" id="ARBA00023136"/>
    </source>
</evidence>
<keyword evidence="7 9" id="KW-0406">Ion transport</keyword>
<feature type="transmembrane region" description="Helical" evidence="9">
    <location>
        <begin position="651"/>
        <end position="673"/>
    </location>
</feature>
<dbReference type="PANTHER" id="PTHR11629">
    <property type="entry name" value="VACUOLAR PROTON ATPASES"/>
    <property type="match status" value="1"/>
</dbReference>
<dbReference type="GO" id="GO:0046961">
    <property type="term" value="F:proton-transporting ATPase activity, rotational mechanism"/>
    <property type="evidence" value="ECO:0007669"/>
    <property type="project" value="EnsemblFungi"/>
</dbReference>
<dbReference type="InterPro" id="IPR026028">
    <property type="entry name" value="V-type_ATPase_116kDa_su_euka"/>
</dbReference>
<dbReference type="GO" id="GO:0000220">
    <property type="term" value="C:vacuolar proton-transporting V-type ATPase, V0 domain"/>
    <property type="evidence" value="ECO:0007669"/>
    <property type="project" value="EnsemblFungi"/>
</dbReference>
<name>A0A0W0EKP2_CANGB</name>
<evidence type="ECO:0000256" key="1">
    <source>
        <dbReference type="ARBA" id="ARBA00004141"/>
    </source>
</evidence>
<evidence type="ECO:0000256" key="5">
    <source>
        <dbReference type="ARBA" id="ARBA00022781"/>
    </source>
</evidence>
<keyword evidence="5 9" id="KW-0375">Hydrogen ion transport</keyword>
<dbReference type="GO" id="GO:0070273">
    <property type="term" value="F:phosphatidylinositol-4-phosphate binding"/>
    <property type="evidence" value="ECO:0007669"/>
    <property type="project" value="EnsemblFungi"/>
</dbReference>
<dbReference type="OrthoDB" id="10264220at2759"/>
<feature type="transmembrane region" description="Helical" evidence="9">
    <location>
        <begin position="621"/>
        <end position="639"/>
    </location>
</feature>
<dbReference type="Pfam" id="PF01496">
    <property type="entry name" value="V_ATPase_I"/>
    <property type="match status" value="1"/>
</dbReference>
<evidence type="ECO:0000256" key="4">
    <source>
        <dbReference type="ARBA" id="ARBA00022692"/>
    </source>
</evidence>
<dbReference type="PIRSF" id="PIRSF001293">
    <property type="entry name" value="ATP6V0A1"/>
    <property type="match status" value="1"/>
</dbReference>
<dbReference type="GO" id="GO:0005770">
    <property type="term" value="C:late endosome"/>
    <property type="evidence" value="ECO:0007669"/>
    <property type="project" value="EnsemblFungi"/>
</dbReference>
<protein>
    <recommendedName>
        <fullName evidence="9">V-type proton ATPase subunit a</fullName>
    </recommendedName>
</protein>
<dbReference type="EMBL" id="LLZZ01000140">
    <property type="protein sequence ID" value="KTB00265.1"/>
    <property type="molecule type" value="Genomic_DNA"/>
</dbReference>
<gene>
    <name evidence="11" type="ORF">AO440_001363</name>
</gene>
<dbReference type="InterPro" id="IPR002490">
    <property type="entry name" value="V-ATPase_116kDa_su"/>
</dbReference>
<evidence type="ECO:0000313" key="12">
    <source>
        <dbReference type="Proteomes" id="UP000054886"/>
    </source>
</evidence>
<dbReference type="GO" id="GO:0000329">
    <property type="term" value="C:fungal-type vacuole membrane"/>
    <property type="evidence" value="ECO:0007669"/>
    <property type="project" value="TreeGrafter"/>
</dbReference>
<evidence type="ECO:0000256" key="9">
    <source>
        <dbReference type="RuleBase" id="RU361189"/>
    </source>
</evidence>
<dbReference type="GO" id="GO:0007035">
    <property type="term" value="P:vacuolar acidification"/>
    <property type="evidence" value="ECO:0007669"/>
    <property type="project" value="EnsemblFungi"/>
</dbReference>
<dbReference type="AlphaFoldDB" id="A0A0W0EKP2"/>
<keyword evidence="10" id="KW-0175">Coiled coil</keyword>
<evidence type="ECO:0000313" key="11">
    <source>
        <dbReference type="EMBL" id="KTB00265.1"/>
    </source>
</evidence>
<dbReference type="GO" id="GO:0005794">
    <property type="term" value="C:Golgi apparatus"/>
    <property type="evidence" value="ECO:0007669"/>
    <property type="project" value="EnsemblFungi"/>
</dbReference>
<dbReference type="VEuPathDB" id="FungiDB:CAGL0F06347g"/>
<evidence type="ECO:0000256" key="2">
    <source>
        <dbReference type="ARBA" id="ARBA00009904"/>
    </source>
</evidence>
<feature type="transmembrane region" description="Helical" evidence="9">
    <location>
        <begin position="816"/>
        <end position="836"/>
    </location>
</feature>
<feature type="transmembrane region" description="Helical" evidence="9">
    <location>
        <begin position="713"/>
        <end position="732"/>
    </location>
</feature>
<comment type="similarity">
    <text evidence="2 9">Belongs to the V-ATPase 116 kDa subunit family.</text>
</comment>
<dbReference type="VEuPathDB" id="FungiDB:GWK60_F05907"/>
<reference evidence="11 12" key="1">
    <citation type="submission" date="2015-10" db="EMBL/GenBank/DDBJ databases">
        <title>Draft genomes sequences of Candida glabrata isolates 1A, 1B, 2A, 2B, 3A and 3B.</title>
        <authorList>
            <person name="Haavelsrud O.E."/>
            <person name="Gaustad P."/>
        </authorList>
    </citation>
    <scope>NUCLEOTIDE SEQUENCE [LARGE SCALE GENOMIC DNA]</scope>
    <source>
        <strain evidence="11">910700640</strain>
    </source>
</reference>
<dbReference type="PANTHER" id="PTHR11629:SF59">
    <property type="entry name" value="V-TYPE PROTON ATPASE SUBUNIT A, GOLGI ISOFORM"/>
    <property type="match status" value="1"/>
</dbReference>
<evidence type="ECO:0000256" key="3">
    <source>
        <dbReference type="ARBA" id="ARBA00022448"/>
    </source>
</evidence>
<dbReference type="VEuPathDB" id="FungiDB:B1J91_F06347g"/>
<comment type="caution">
    <text evidence="11">The sequence shown here is derived from an EMBL/GenBank/DDBJ whole genome shotgun (WGS) entry which is preliminary data.</text>
</comment>
<evidence type="ECO:0000256" key="10">
    <source>
        <dbReference type="SAM" id="Coils"/>
    </source>
</evidence>
<comment type="subcellular location">
    <subcellularLocation>
        <location evidence="1">Membrane</location>
        <topology evidence="1">Multi-pass membrane protein</topology>
    </subcellularLocation>
</comment>
<feature type="coiled-coil region" evidence="10">
    <location>
        <begin position="162"/>
        <end position="189"/>
    </location>
</feature>
<organism evidence="11 12">
    <name type="scientific">Candida glabrata</name>
    <name type="common">Yeast</name>
    <name type="synonym">Torulopsis glabrata</name>
    <dbReference type="NCBI Taxonomy" id="5478"/>
    <lineage>
        <taxon>Eukaryota</taxon>
        <taxon>Fungi</taxon>
        <taxon>Dikarya</taxon>
        <taxon>Ascomycota</taxon>
        <taxon>Saccharomycotina</taxon>
        <taxon>Saccharomycetes</taxon>
        <taxon>Saccharomycetales</taxon>
        <taxon>Saccharomycetaceae</taxon>
        <taxon>Nakaseomyces</taxon>
    </lineage>
</organism>
<dbReference type="GO" id="GO:0051117">
    <property type="term" value="F:ATPase binding"/>
    <property type="evidence" value="ECO:0007669"/>
    <property type="project" value="TreeGrafter"/>
</dbReference>
<keyword evidence="8 9" id="KW-0472">Membrane</keyword>
<proteinExistence type="inferred from homology"/>
<feature type="transmembrane region" description="Helical" evidence="9">
    <location>
        <begin position="543"/>
        <end position="561"/>
    </location>
</feature>
<evidence type="ECO:0000256" key="7">
    <source>
        <dbReference type="ARBA" id="ARBA00023065"/>
    </source>
</evidence>